<evidence type="ECO:0000313" key="1">
    <source>
        <dbReference type="EMBL" id="VDS08769.1"/>
    </source>
</evidence>
<dbReference type="RefSeq" id="WP_206436916.1">
    <property type="nucleotide sequence ID" value="NZ_UZWE01000029.1"/>
</dbReference>
<dbReference type="EMBL" id="UZWE01000029">
    <property type="protein sequence ID" value="VDS08769.1"/>
    <property type="molecule type" value="Genomic_DNA"/>
</dbReference>
<dbReference type="Pfam" id="PF05834">
    <property type="entry name" value="Lycopene_cycl"/>
    <property type="match status" value="1"/>
</dbReference>
<gene>
    <name evidence="1" type="ORF">PARHAE_01953</name>
</gene>
<dbReference type="PROSITE" id="PS51257">
    <property type="entry name" value="PROKAR_LIPOPROTEIN"/>
    <property type="match status" value="1"/>
</dbReference>
<dbReference type="AlphaFoldDB" id="A0A447IN21"/>
<reference evidence="1 2" key="1">
    <citation type="submission" date="2018-12" db="EMBL/GenBank/DDBJ databases">
        <authorList>
            <person name="Criscuolo A."/>
        </authorList>
    </citation>
    <scope>NUCLEOTIDE SEQUENCE [LARGE SCALE GENOMIC DNA]</scope>
    <source>
        <strain evidence="1">ACIP1116241</strain>
    </source>
</reference>
<dbReference type="InterPro" id="IPR036188">
    <property type="entry name" value="FAD/NAD-bd_sf"/>
</dbReference>
<protein>
    <submittedName>
        <fullName evidence="1">Choline dehydrogenase</fullName>
    </submittedName>
</protein>
<proteinExistence type="predicted"/>
<organism evidence="1 2">
    <name type="scientific">Paracoccus haematequi</name>
    <dbReference type="NCBI Taxonomy" id="2491866"/>
    <lineage>
        <taxon>Bacteria</taxon>
        <taxon>Pseudomonadati</taxon>
        <taxon>Pseudomonadota</taxon>
        <taxon>Alphaproteobacteria</taxon>
        <taxon>Rhodobacterales</taxon>
        <taxon>Paracoccaceae</taxon>
        <taxon>Paracoccus</taxon>
    </lineage>
</organism>
<dbReference type="Proteomes" id="UP000270743">
    <property type="component" value="Unassembled WGS sequence"/>
</dbReference>
<name>A0A447IN21_9RHOB</name>
<dbReference type="Gene3D" id="3.50.50.60">
    <property type="entry name" value="FAD/NAD(P)-binding domain"/>
    <property type="match status" value="1"/>
</dbReference>
<sequence>MKTDILILGGGSAGCVMAARLSEQPGLTVTLVEAGRDLLPDVPPEIASRYPGRAYLDGRNI</sequence>
<accession>A0A447IN21</accession>
<keyword evidence="2" id="KW-1185">Reference proteome</keyword>
<dbReference type="SUPFAM" id="SSF51905">
    <property type="entry name" value="FAD/NAD(P)-binding domain"/>
    <property type="match status" value="1"/>
</dbReference>
<evidence type="ECO:0000313" key="2">
    <source>
        <dbReference type="Proteomes" id="UP000270743"/>
    </source>
</evidence>